<feature type="chain" id="PRO_5044011007" evidence="2">
    <location>
        <begin position="20"/>
        <end position="135"/>
    </location>
</feature>
<feature type="compositionally biased region" description="Low complexity" evidence="1">
    <location>
        <begin position="93"/>
        <end position="104"/>
    </location>
</feature>
<dbReference type="Proteomes" id="UP001454036">
    <property type="component" value="Unassembled WGS sequence"/>
</dbReference>
<evidence type="ECO:0000313" key="4">
    <source>
        <dbReference type="Proteomes" id="UP001454036"/>
    </source>
</evidence>
<gene>
    <name evidence="3" type="ORF">LIER_19068</name>
</gene>
<proteinExistence type="predicted"/>
<keyword evidence="2" id="KW-0732">Signal</keyword>
<reference evidence="3 4" key="1">
    <citation type="submission" date="2024-01" db="EMBL/GenBank/DDBJ databases">
        <title>The complete chloroplast genome sequence of Lithospermum erythrorhizon: insights into the phylogenetic relationship among Boraginaceae species and the maternal lineages of purple gromwells.</title>
        <authorList>
            <person name="Okada T."/>
            <person name="Watanabe K."/>
        </authorList>
    </citation>
    <scope>NUCLEOTIDE SEQUENCE [LARGE SCALE GENOMIC DNA]</scope>
</reference>
<protein>
    <submittedName>
        <fullName evidence="3">Uncharacterized protein</fullName>
    </submittedName>
</protein>
<accession>A0AAV3QGB2</accession>
<comment type="caution">
    <text evidence="3">The sequence shown here is derived from an EMBL/GenBank/DDBJ whole genome shotgun (WGS) entry which is preliminary data.</text>
</comment>
<dbReference type="EMBL" id="BAABME010004661">
    <property type="protein sequence ID" value="GAA0163117.1"/>
    <property type="molecule type" value="Genomic_DNA"/>
</dbReference>
<feature type="signal peptide" evidence="2">
    <location>
        <begin position="1"/>
        <end position="19"/>
    </location>
</feature>
<feature type="region of interest" description="Disordered" evidence="1">
    <location>
        <begin position="23"/>
        <end position="46"/>
    </location>
</feature>
<evidence type="ECO:0000256" key="2">
    <source>
        <dbReference type="SAM" id="SignalP"/>
    </source>
</evidence>
<evidence type="ECO:0000313" key="3">
    <source>
        <dbReference type="EMBL" id="GAA0163117.1"/>
    </source>
</evidence>
<organism evidence="3 4">
    <name type="scientific">Lithospermum erythrorhizon</name>
    <name type="common">Purple gromwell</name>
    <name type="synonym">Lithospermum officinale var. erythrorhizon</name>
    <dbReference type="NCBI Taxonomy" id="34254"/>
    <lineage>
        <taxon>Eukaryota</taxon>
        <taxon>Viridiplantae</taxon>
        <taxon>Streptophyta</taxon>
        <taxon>Embryophyta</taxon>
        <taxon>Tracheophyta</taxon>
        <taxon>Spermatophyta</taxon>
        <taxon>Magnoliopsida</taxon>
        <taxon>eudicotyledons</taxon>
        <taxon>Gunneridae</taxon>
        <taxon>Pentapetalae</taxon>
        <taxon>asterids</taxon>
        <taxon>lamiids</taxon>
        <taxon>Boraginales</taxon>
        <taxon>Boraginaceae</taxon>
        <taxon>Boraginoideae</taxon>
        <taxon>Lithospermeae</taxon>
        <taxon>Lithospermum</taxon>
    </lineage>
</organism>
<feature type="region of interest" description="Disordered" evidence="1">
    <location>
        <begin position="93"/>
        <end position="112"/>
    </location>
</feature>
<sequence length="135" mass="14661">MRHVRTALVLLMAVSYFMASVTPTAPVRDPHDPKAKTQGISNNNNQEVIQVQDFRGDNGMQYFGGGKEKKGGVIGSRKYLSHMHIGYEKKESSSLSSEYGMPSSVSGSVNNHHYIPRENFNNGGGGGDNTDSGKN</sequence>
<name>A0AAV3QGB2_LITER</name>
<keyword evidence="4" id="KW-1185">Reference proteome</keyword>
<evidence type="ECO:0000256" key="1">
    <source>
        <dbReference type="SAM" id="MobiDB-lite"/>
    </source>
</evidence>
<dbReference type="AlphaFoldDB" id="A0AAV3QGB2"/>